<dbReference type="PROSITE" id="PS51186">
    <property type="entry name" value="GNAT"/>
    <property type="match status" value="1"/>
</dbReference>
<dbReference type="Proteomes" id="UP000289784">
    <property type="component" value="Unassembled WGS sequence"/>
</dbReference>
<dbReference type="GO" id="GO:0016747">
    <property type="term" value="F:acyltransferase activity, transferring groups other than amino-acyl groups"/>
    <property type="evidence" value="ECO:0007669"/>
    <property type="project" value="InterPro"/>
</dbReference>
<keyword evidence="3" id="KW-1185">Reference proteome</keyword>
<dbReference type="AlphaFoldDB" id="A0A4Q1JUB4"/>
<reference evidence="2 3" key="1">
    <citation type="submission" date="2019-01" db="EMBL/GenBank/DDBJ databases">
        <title>Pseudoxanthomonas composti sp. nov., isolated from compost.</title>
        <authorList>
            <person name="Yang G."/>
        </authorList>
    </citation>
    <scope>NUCLEOTIDE SEQUENCE [LARGE SCALE GENOMIC DNA]</scope>
    <source>
        <strain evidence="2 3">GSS15</strain>
    </source>
</reference>
<dbReference type="InterPro" id="IPR051531">
    <property type="entry name" value="N-acetyltransferase"/>
</dbReference>
<gene>
    <name evidence="2" type="ORF">EPA99_10680</name>
</gene>
<protein>
    <submittedName>
        <fullName evidence="2">N-acetyltransferase</fullName>
    </submittedName>
</protein>
<dbReference type="EMBL" id="SAWZ01000005">
    <property type="protein sequence ID" value="RXR05214.1"/>
    <property type="molecule type" value="Genomic_DNA"/>
</dbReference>
<comment type="caution">
    <text evidence="2">The sequence shown here is derived from an EMBL/GenBank/DDBJ whole genome shotgun (WGS) entry which is preliminary data.</text>
</comment>
<dbReference type="PANTHER" id="PTHR43792">
    <property type="entry name" value="GNAT FAMILY, PUTATIVE (AFU_ORTHOLOGUE AFUA_3G00765)-RELATED-RELATED"/>
    <property type="match status" value="1"/>
</dbReference>
<accession>A0A4Q1JUB4</accession>
<organism evidence="2 3">
    <name type="scientific">Pseudoxanthomonas composti</name>
    <dbReference type="NCBI Taxonomy" id="2137479"/>
    <lineage>
        <taxon>Bacteria</taxon>
        <taxon>Pseudomonadati</taxon>
        <taxon>Pseudomonadota</taxon>
        <taxon>Gammaproteobacteria</taxon>
        <taxon>Lysobacterales</taxon>
        <taxon>Lysobacteraceae</taxon>
        <taxon>Pseudoxanthomonas</taxon>
    </lineage>
</organism>
<keyword evidence="2" id="KW-0808">Transferase</keyword>
<dbReference type="Gene3D" id="3.40.630.30">
    <property type="match status" value="1"/>
</dbReference>
<dbReference type="InterPro" id="IPR016181">
    <property type="entry name" value="Acyl_CoA_acyltransferase"/>
</dbReference>
<dbReference type="SUPFAM" id="SSF55729">
    <property type="entry name" value="Acyl-CoA N-acyltransferases (Nat)"/>
    <property type="match status" value="1"/>
</dbReference>
<proteinExistence type="predicted"/>
<dbReference type="Pfam" id="PF13302">
    <property type="entry name" value="Acetyltransf_3"/>
    <property type="match status" value="1"/>
</dbReference>
<dbReference type="RefSeq" id="WP_129471218.1">
    <property type="nucleotide sequence ID" value="NZ_SAWZ01000005.1"/>
</dbReference>
<evidence type="ECO:0000313" key="3">
    <source>
        <dbReference type="Proteomes" id="UP000289784"/>
    </source>
</evidence>
<feature type="domain" description="N-acetyltransferase" evidence="1">
    <location>
        <begin position="27"/>
        <end position="174"/>
    </location>
</feature>
<sequence length="176" mass="19060">MPHEPAAPVLETARLSLHRFTLSDADAAFMQRLMNDADFIRHIGDRNIRSLEDARQSLRAGPMACQQAHGHSLYRVRLKADGLDIGTCGLVRRPGLPGPDLGYAFLPQARGHGYAREAAAAMLPHARELGLSELLAIVSTGNAASVRLLAGLGFQARGTVRLLPDAPELNLFHRSL</sequence>
<dbReference type="OrthoDB" id="9798081at2"/>
<dbReference type="PANTHER" id="PTHR43792:SF1">
    <property type="entry name" value="N-ACETYLTRANSFERASE DOMAIN-CONTAINING PROTEIN"/>
    <property type="match status" value="1"/>
</dbReference>
<name>A0A4Q1JUB4_9GAMM</name>
<evidence type="ECO:0000313" key="2">
    <source>
        <dbReference type="EMBL" id="RXR05214.1"/>
    </source>
</evidence>
<dbReference type="InterPro" id="IPR000182">
    <property type="entry name" value="GNAT_dom"/>
</dbReference>
<evidence type="ECO:0000259" key="1">
    <source>
        <dbReference type="PROSITE" id="PS51186"/>
    </source>
</evidence>